<evidence type="ECO:0000313" key="1">
    <source>
        <dbReference type="EMBL" id="KAJ4408755.1"/>
    </source>
</evidence>
<sequence>MKLPREVRDSIAIRPQSCDNCFCRKDANFHDCNEIAHDATFQLTHLTRASKKLREESLPMFYSINSFDVDKDTTTYLTLLEGKGRLDPVRRINIVIPYHREEYTA</sequence>
<name>A0A9W8ZJU8_9PLEO</name>
<comment type="caution">
    <text evidence="1">The sequence shown here is derived from an EMBL/GenBank/DDBJ whole genome shotgun (WGS) entry which is preliminary data.</text>
</comment>
<evidence type="ECO:0000313" key="2">
    <source>
        <dbReference type="Proteomes" id="UP001140510"/>
    </source>
</evidence>
<dbReference type="OrthoDB" id="62952at2759"/>
<dbReference type="AlphaFoldDB" id="A0A9W8ZJU8"/>
<gene>
    <name evidence="1" type="ORF">N0V91_003011</name>
</gene>
<accession>A0A9W8ZJU8</accession>
<dbReference type="EMBL" id="JAPEVA010000014">
    <property type="protein sequence ID" value="KAJ4408755.1"/>
    <property type="molecule type" value="Genomic_DNA"/>
</dbReference>
<organism evidence="1 2">
    <name type="scientific">Didymella pomorum</name>
    <dbReference type="NCBI Taxonomy" id="749634"/>
    <lineage>
        <taxon>Eukaryota</taxon>
        <taxon>Fungi</taxon>
        <taxon>Dikarya</taxon>
        <taxon>Ascomycota</taxon>
        <taxon>Pezizomycotina</taxon>
        <taxon>Dothideomycetes</taxon>
        <taxon>Pleosporomycetidae</taxon>
        <taxon>Pleosporales</taxon>
        <taxon>Pleosporineae</taxon>
        <taxon>Didymellaceae</taxon>
        <taxon>Didymella</taxon>
    </lineage>
</organism>
<reference evidence="1" key="1">
    <citation type="submission" date="2022-10" db="EMBL/GenBank/DDBJ databases">
        <title>Tapping the CABI collections for fungal endophytes: first genome assemblies for Collariella, Neodidymelliopsis, Ascochyta clinopodiicola, Didymella pomorum, Didymosphaeria variabile, Neocosmospora piperis and Neocucurbitaria cava.</title>
        <authorList>
            <person name="Hill R."/>
        </authorList>
    </citation>
    <scope>NUCLEOTIDE SEQUENCE</scope>
    <source>
        <strain evidence="1">IMI 355091</strain>
    </source>
</reference>
<proteinExistence type="predicted"/>
<keyword evidence="2" id="KW-1185">Reference proteome</keyword>
<protein>
    <submittedName>
        <fullName evidence="1">Uncharacterized protein</fullName>
    </submittedName>
</protein>
<dbReference type="Proteomes" id="UP001140510">
    <property type="component" value="Unassembled WGS sequence"/>
</dbReference>